<dbReference type="Pfam" id="PF14417">
    <property type="entry name" value="MEDS"/>
    <property type="match status" value="1"/>
</dbReference>
<dbReference type="EMBL" id="JAGVRK010000001">
    <property type="protein sequence ID" value="MBS2967994.1"/>
    <property type="molecule type" value="Genomic_DNA"/>
</dbReference>
<gene>
    <name evidence="2" type="ORF">J9317_04380</name>
</gene>
<feature type="domain" description="MEDS" evidence="1">
    <location>
        <begin position="19"/>
        <end position="171"/>
    </location>
</feature>
<keyword evidence="3" id="KW-1185">Reference proteome</keyword>
<evidence type="ECO:0000313" key="3">
    <source>
        <dbReference type="Proteomes" id="UP000682403"/>
    </source>
</evidence>
<reference evidence="2 3" key="1">
    <citation type="submission" date="2021-04" db="EMBL/GenBank/DDBJ databases">
        <title>Metabacillus sp. strain KIGAM252 whole genome sequence.</title>
        <authorList>
            <person name="Seo M.-J."/>
            <person name="Cho E.-S."/>
            <person name="Hwang C.Y."/>
            <person name="Yoon D.J."/>
        </authorList>
    </citation>
    <scope>NUCLEOTIDE SEQUENCE [LARGE SCALE GENOMIC DNA]</scope>
    <source>
        <strain evidence="2 3">KIGAM252</strain>
    </source>
</reference>
<dbReference type="InterPro" id="IPR025847">
    <property type="entry name" value="MEDS_domain"/>
</dbReference>
<evidence type="ECO:0000259" key="1">
    <source>
        <dbReference type="Pfam" id="PF14417"/>
    </source>
</evidence>
<dbReference type="RefSeq" id="WP_211556644.1">
    <property type="nucleotide sequence ID" value="NZ_JAGVRK010000001.1"/>
</dbReference>
<accession>A0ABS5LBH2</accession>
<name>A0ABS5LBH2_9BACI</name>
<dbReference type="Proteomes" id="UP000682403">
    <property type="component" value="Unassembled WGS sequence"/>
</dbReference>
<proteinExistence type="predicted"/>
<evidence type="ECO:0000313" key="2">
    <source>
        <dbReference type="EMBL" id="MBS2967994.1"/>
    </source>
</evidence>
<protein>
    <submittedName>
        <fullName evidence="2">MEDS domain-containing protein</fullName>
    </submittedName>
</protein>
<comment type="caution">
    <text evidence="2">The sequence shown here is derived from an EMBL/GenBank/DDBJ whole genome shotgun (WGS) entry which is preliminary data.</text>
</comment>
<sequence>MNTSIQDMKKKIDEYKSGHILYLIDEPQAYLKNAAAYILSGVEQGDHVFVIENDRMFASLFELVKASLTRTQLDRVHFVNNFDFYYSRGDFNTPTIVAYFLEVVKPIIDAEQSYRTWAHIEWGKLQDIEDEVDAYEVNAQKTVHEMDLLSVCGYDKDRLTEDMKGSLLNSHDCLMLEDEIVLLNQQDAVGD</sequence>
<organism evidence="2 3">
    <name type="scientific">Metabacillus flavus</name>
    <dbReference type="NCBI Taxonomy" id="2823519"/>
    <lineage>
        <taxon>Bacteria</taxon>
        <taxon>Bacillati</taxon>
        <taxon>Bacillota</taxon>
        <taxon>Bacilli</taxon>
        <taxon>Bacillales</taxon>
        <taxon>Bacillaceae</taxon>
        <taxon>Metabacillus</taxon>
    </lineage>
</organism>